<dbReference type="Pfam" id="PF00069">
    <property type="entry name" value="Pkinase"/>
    <property type="match status" value="1"/>
</dbReference>
<dbReference type="GO" id="GO:0005737">
    <property type="term" value="C:cytoplasm"/>
    <property type="evidence" value="ECO:0007669"/>
    <property type="project" value="TreeGrafter"/>
</dbReference>
<dbReference type="Gene3D" id="1.10.510.10">
    <property type="entry name" value="Transferase(Phosphotransferase) domain 1"/>
    <property type="match status" value="2"/>
</dbReference>
<dbReference type="InterPro" id="IPR000719">
    <property type="entry name" value="Prot_kinase_dom"/>
</dbReference>
<accession>A0A8H3QPZ7</accession>
<dbReference type="GO" id="GO:0004672">
    <property type="term" value="F:protein kinase activity"/>
    <property type="evidence" value="ECO:0007669"/>
    <property type="project" value="InterPro"/>
</dbReference>
<keyword evidence="2" id="KW-0808">Transferase</keyword>
<dbReference type="InterPro" id="IPR001245">
    <property type="entry name" value="Ser-Thr/Tyr_kinase_cat_dom"/>
</dbReference>
<dbReference type="Proteomes" id="UP000615446">
    <property type="component" value="Unassembled WGS sequence"/>
</dbReference>
<dbReference type="PROSITE" id="PS50011">
    <property type="entry name" value="PROTEIN_KINASE_DOM"/>
    <property type="match status" value="1"/>
</dbReference>
<feature type="domain" description="Protein kinase" evidence="1">
    <location>
        <begin position="452"/>
        <end position="700"/>
    </location>
</feature>
<dbReference type="Pfam" id="PF07714">
    <property type="entry name" value="PK_Tyr_Ser-Thr"/>
    <property type="match status" value="1"/>
</dbReference>
<dbReference type="OrthoDB" id="4062651at2759"/>
<evidence type="ECO:0000313" key="2">
    <source>
        <dbReference type="EMBL" id="GES84739.1"/>
    </source>
</evidence>
<organism evidence="2 3">
    <name type="scientific">Rhizophagus clarus</name>
    <dbReference type="NCBI Taxonomy" id="94130"/>
    <lineage>
        <taxon>Eukaryota</taxon>
        <taxon>Fungi</taxon>
        <taxon>Fungi incertae sedis</taxon>
        <taxon>Mucoromycota</taxon>
        <taxon>Glomeromycotina</taxon>
        <taxon>Glomeromycetes</taxon>
        <taxon>Glomerales</taxon>
        <taxon>Glomeraceae</taxon>
        <taxon>Rhizophagus</taxon>
    </lineage>
</organism>
<gene>
    <name evidence="2" type="ORF">RCL2_001183800</name>
</gene>
<dbReference type="GO" id="GO:0005524">
    <property type="term" value="F:ATP binding"/>
    <property type="evidence" value="ECO:0007669"/>
    <property type="project" value="InterPro"/>
</dbReference>
<dbReference type="AlphaFoldDB" id="A0A8H3QPZ7"/>
<dbReference type="InterPro" id="IPR050167">
    <property type="entry name" value="Ser_Thr_protein_kinase"/>
</dbReference>
<dbReference type="InterPro" id="IPR011009">
    <property type="entry name" value="Kinase-like_dom_sf"/>
</dbReference>
<evidence type="ECO:0000313" key="3">
    <source>
        <dbReference type="Proteomes" id="UP000615446"/>
    </source>
</evidence>
<sequence length="700" mass="82474">MELEFLTKNFANWTSGNEIIDNFIQERQSKYDEYYDVFEWVPYDKFIGIKEIGKSVATAIWEEGPLRYDNNEKVLIRSSYEKVTLRFLYDSGNITDEFINKVKSHLVKYKGDYGISQNPDTKDYILEWMRKSYKKVVLKYLSNLQNTTDEFLNETTKEQLKISNESSNVLEWIPYDEFIEIKEMGDNCLTTAIWKKGSLIYNTHEKKWIRASYKNVCLKYLYYFQSITDEFINKVKSYLTNEIYYGHCEKCGNKRENNYVWCKCYAEYLKNDFTNWTSGNEKLDSSIQKYQSKYDGDGEIFEWIPYDKFIDVKEVRKGDFAIARWTDGPLHYSKSNRKFKGKLNKKVLLSYINSSRNVNDDFLNKITHLMENSYGISQDPNTKDYILVYKIGYNCENCGKKYNEFEKINKNCMSCQHENKKINDLIQEMKLNIDYNAKSYQFLFEWIPYDQFDGIKEIGQGGFSTVYSAMWKDGYLLLYGGEGQRFPNTRVALKCLHNSQNCLDEFISEVKAYTKKEIGNILKIYGISQDPITKDYIMVLEYAEDDIDETNIYGVIPYVAPEVLKGKPYTQAADIYSFGMIMYVVATGRQPFDDRAHDEILCWDPNPEIRPLTINVKEEIKLLYNSLDQKFGNKEKQHYEIEKQFKETQESRKENLLSIKNNKPPTHTHAVYSSRLLNPFTRNLSSISTVEITDFTNFSE</sequence>
<reference evidence="2" key="1">
    <citation type="submission" date="2019-10" db="EMBL/GenBank/DDBJ databases">
        <title>Conservation and host-specific expression of non-tandemly repeated heterogenous ribosome RNA gene in arbuscular mycorrhizal fungi.</title>
        <authorList>
            <person name="Maeda T."/>
            <person name="Kobayashi Y."/>
            <person name="Nakagawa T."/>
            <person name="Ezawa T."/>
            <person name="Yamaguchi K."/>
            <person name="Bino T."/>
            <person name="Nishimoto Y."/>
            <person name="Shigenobu S."/>
            <person name="Kawaguchi M."/>
        </authorList>
    </citation>
    <scope>NUCLEOTIDE SEQUENCE</scope>
    <source>
        <strain evidence="2">HR1</strain>
    </source>
</reference>
<dbReference type="EMBL" id="BLAL01000085">
    <property type="protein sequence ID" value="GES84739.1"/>
    <property type="molecule type" value="Genomic_DNA"/>
</dbReference>
<protein>
    <submittedName>
        <fullName evidence="2">Kinase-like domain-containing protein</fullName>
    </submittedName>
</protein>
<dbReference type="SUPFAM" id="SSF56112">
    <property type="entry name" value="Protein kinase-like (PK-like)"/>
    <property type="match status" value="1"/>
</dbReference>
<dbReference type="PANTHER" id="PTHR23257">
    <property type="entry name" value="SERINE-THREONINE PROTEIN KINASE"/>
    <property type="match status" value="1"/>
</dbReference>
<name>A0A8H3QPZ7_9GLOM</name>
<evidence type="ECO:0000259" key="1">
    <source>
        <dbReference type="PROSITE" id="PS50011"/>
    </source>
</evidence>
<keyword evidence="2" id="KW-0418">Kinase</keyword>
<dbReference type="GO" id="GO:0007165">
    <property type="term" value="P:signal transduction"/>
    <property type="evidence" value="ECO:0007669"/>
    <property type="project" value="TreeGrafter"/>
</dbReference>
<proteinExistence type="predicted"/>
<comment type="caution">
    <text evidence="2">The sequence shown here is derived from an EMBL/GenBank/DDBJ whole genome shotgun (WGS) entry which is preliminary data.</text>
</comment>